<dbReference type="Proteomes" id="UP000627781">
    <property type="component" value="Unassembled WGS sequence"/>
</dbReference>
<feature type="domain" description="Prepilin peptidase A24 N-terminal" evidence="9">
    <location>
        <begin position="9"/>
        <end position="92"/>
    </location>
</feature>
<dbReference type="InterPro" id="IPR050882">
    <property type="entry name" value="Prepilin_peptidase/N-MTase"/>
</dbReference>
<sequence length="250" mass="27856">MNIILFIILIGLSIGSFLNVCICRIPNEESISFPPSHCTSCGYKLKFYDLIPVLSYFILKGRCRKCKEKISIQYPLVEITNAILYVALYIKFGCTFEFIKYSILLSILVVIGIIDLQTQYVYRITTIVGAVSGGVFFIIKWKIDNKFPGGYALGAIIGFFIIYIIVKVTGGMGEGDIEIATICGLFLGIKQIIFAIFISFVTGGVVGLMYLIFKLKGRKDEIAFGPYLVLGTITAIFFGVNIINWYISLC</sequence>
<evidence type="ECO:0000259" key="9">
    <source>
        <dbReference type="Pfam" id="PF06750"/>
    </source>
</evidence>
<keyword evidence="11" id="KW-1185">Reference proteome</keyword>
<evidence type="ECO:0000259" key="8">
    <source>
        <dbReference type="Pfam" id="PF01478"/>
    </source>
</evidence>
<dbReference type="Pfam" id="PF06750">
    <property type="entry name" value="A24_N_bact"/>
    <property type="match status" value="1"/>
</dbReference>
<name>A0ABR8PU24_9CLOT</name>
<dbReference type="Gene3D" id="1.20.120.1220">
    <property type="match status" value="1"/>
</dbReference>
<comment type="similarity">
    <text evidence="2">Belongs to the peptidase A24 family.</text>
</comment>
<evidence type="ECO:0000256" key="5">
    <source>
        <dbReference type="ARBA" id="ARBA00022989"/>
    </source>
</evidence>
<comment type="subcellular location">
    <subcellularLocation>
        <location evidence="1">Cell membrane</location>
        <topology evidence="1">Multi-pass membrane protein</topology>
    </subcellularLocation>
</comment>
<keyword evidence="5 7" id="KW-1133">Transmembrane helix</keyword>
<evidence type="ECO:0000313" key="11">
    <source>
        <dbReference type="Proteomes" id="UP000627781"/>
    </source>
</evidence>
<feature type="domain" description="Prepilin type IV endopeptidase peptidase" evidence="8">
    <location>
        <begin position="103"/>
        <end position="208"/>
    </location>
</feature>
<evidence type="ECO:0000256" key="2">
    <source>
        <dbReference type="ARBA" id="ARBA00005801"/>
    </source>
</evidence>
<dbReference type="InterPro" id="IPR010627">
    <property type="entry name" value="Prepilin_pept_A24_N"/>
</dbReference>
<feature type="transmembrane region" description="Helical" evidence="7">
    <location>
        <begin position="192"/>
        <end position="213"/>
    </location>
</feature>
<dbReference type="PANTHER" id="PTHR30487:SF0">
    <property type="entry name" value="PREPILIN LEADER PEPTIDASE_N-METHYLTRANSFERASE-RELATED"/>
    <property type="match status" value="1"/>
</dbReference>
<feature type="transmembrane region" description="Helical" evidence="7">
    <location>
        <begin position="98"/>
        <end position="114"/>
    </location>
</feature>
<comment type="caution">
    <text evidence="10">The sequence shown here is derived from an EMBL/GenBank/DDBJ whole genome shotgun (WGS) entry which is preliminary data.</text>
</comment>
<accession>A0ABR8PU24</accession>
<evidence type="ECO:0000256" key="3">
    <source>
        <dbReference type="ARBA" id="ARBA00022475"/>
    </source>
</evidence>
<evidence type="ECO:0000256" key="7">
    <source>
        <dbReference type="SAM" id="Phobius"/>
    </source>
</evidence>
<evidence type="ECO:0000313" key="10">
    <source>
        <dbReference type="EMBL" id="MBD7911682.1"/>
    </source>
</evidence>
<organism evidence="10 11">
    <name type="scientific">Clostridium cibarium</name>
    <dbReference type="NCBI Taxonomy" id="2762247"/>
    <lineage>
        <taxon>Bacteria</taxon>
        <taxon>Bacillati</taxon>
        <taxon>Bacillota</taxon>
        <taxon>Clostridia</taxon>
        <taxon>Eubacteriales</taxon>
        <taxon>Clostridiaceae</taxon>
        <taxon>Clostridium</taxon>
    </lineage>
</organism>
<keyword evidence="3" id="KW-1003">Cell membrane</keyword>
<feature type="transmembrane region" description="Helical" evidence="7">
    <location>
        <begin position="120"/>
        <end position="139"/>
    </location>
</feature>
<keyword evidence="4 7" id="KW-0812">Transmembrane</keyword>
<dbReference type="EMBL" id="JACSRA010000013">
    <property type="protein sequence ID" value="MBD7911682.1"/>
    <property type="molecule type" value="Genomic_DNA"/>
</dbReference>
<evidence type="ECO:0000256" key="6">
    <source>
        <dbReference type="ARBA" id="ARBA00023136"/>
    </source>
</evidence>
<proteinExistence type="inferred from homology"/>
<dbReference type="PANTHER" id="PTHR30487">
    <property type="entry name" value="TYPE 4 PREPILIN-LIKE PROTEINS LEADER PEPTIDE-PROCESSING ENZYME"/>
    <property type="match status" value="1"/>
</dbReference>
<gene>
    <name evidence="10" type="ORF">H9661_09965</name>
</gene>
<dbReference type="Pfam" id="PF01478">
    <property type="entry name" value="Peptidase_A24"/>
    <property type="match status" value="1"/>
</dbReference>
<evidence type="ECO:0000256" key="4">
    <source>
        <dbReference type="ARBA" id="ARBA00022692"/>
    </source>
</evidence>
<keyword evidence="6 7" id="KW-0472">Membrane</keyword>
<feature type="transmembrane region" description="Helical" evidence="7">
    <location>
        <begin position="151"/>
        <end position="172"/>
    </location>
</feature>
<dbReference type="InterPro" id="IPR000045">
    <property type="entry name" value="Prepilin_IV_endopep_pep"/>
</dbReference>
<feature type="transmembrane region" description="Helical" evidence="7">
    <location>
        <begin position="225"/>
        <end position="247"/>
    </location>
</feature>
<reference evidence="10 11" key="1">
    <citation type="submission" date="2020-08" db="EMBL/GenBank/DDBJ databases">
        <title>A Genomic Blueprint of the Chicken Gut Microbiome.</title>
        <authorList>
            <person name="Gilroy R."/>
            <person name="Ravi A."/>
            <person name="Getino M."/>
            <person name="Pursley I."/>
            <person name="Horton D.L."/>
            <person name="Alikhan N.-F."/>
            <person name="Baker D."/>
            <person name="Gharbi K."/>
            <person name="Hall N."/>
            <person name="Watson M."/>
            <person name="Adriaenssens E.M."/>
            <person name="Foster-Nyarko E."/>
            <person name="Jarju S."/>
            <person name="Secka A."/>
            <person name="Antonio M."/>
            <person name="Oren A."/>
            <person name="Chaudhuri R."/>
            <person name="La Ragione R.M."/>
            <person name="Hildebrand F."/>
            <person name="Pallen M.J."/>
        </authorList>
    </citation>
    <scope>NUCLEOTIDE SEQUENCE [LARGE SCALE GENOMIC DNA]</scope>
    <source>
        <strain evidence="10 11">Sa3CVN1</strain>
    </source>
</reference>
<evidence type="ECO:0000256" key="1">
    <source>
        <dbReference type="ARBA" id="ARBA00004651"/>
    </source>
</evidence>
<protein>
    <submittedName>
        <fullName evidence="10">Prepilin peptidase</fullName>
    </submittedName>
</protein>